<comment type="caution">
    <text evidence="1">The sequence shown here is derived from an EMBL/GenBank/DDBJ whole genome shotgun (WGS) entry which is preliminary data.</text>
</comment>
<dbReference type="CTD" id="36346801"/>
<keyword evidence="2" id="KW-1185">Reference proteome</keyword>
<proteinExistence type="predicted"/>
<sequence length="73" mass="8548">MESSIVSLQYGDLHQDKVLSAENLLTLLLHWKQEYLQFSQKEALQRVEKDAIAIYLVVHKFAMRMKCVTHDSQ</sequence>
<accession>W6TZ28</accession>
<gene>
    <name evidence="1" type="ORF">EGR_11086</name>
</gene>
<dbReference type="KEGG" id="egl:EGR_11086"/>
<dbReference type="Proteomes" id="UP000019149">
    <property type="component" value="Unassembled WGS sequence"/>
</dbReference>
<evidence type="ECO:0000313" key="1">
    <source>
        <dbReference type="EMBL" id="EUB54055.1"/>
    </source>
</evidence>
<dbReference type="AlphaFoldDB" id="W6TZ28"/>
<dbReference type="RefSeq" id="XP_024345251.1">
    <property type="nucleotide sequence ID" value="XM_024500335.1"/>
</dbReference>
<dbReference type="EMBL" id="APAU02000372">
    <property type="protein sequence ID" value="EUB54055.1"/>
    <property type="molecule type" value="Genomic_DNA"/>
</dbReference>
<organism evidence="1 2">
    <name type="scientific">Echinococcus granulosus</name>
    <name type="common">Hydatid tapeworm</name>
    <dbReference type="NCBI Taxonomy" id="6210"/>
    <lineage>
        <taxon>Eukaryota</taxon>
        <taxon>Metazoa</taxon>
        <taxon>Spiralia</taxon>
        <taxon>Lophotrochozoa</taxon>
        <taxon>Platyhelminthes</taxon>
        <taxon>Cestoda</taxon>
        <taxon>Eucestoda</taxon>
        <taxon>Cyclophyllidea</taxon>
        <taxon>Taeniidae</taxon>
        <taxon>Echinococcus</taxon>
        <taxon>Echinococcus granulosus group</taxon>
    </lineage>
</organism>
<name>W6TZ28_ECHGR</name>
<protein>
    <submittedName>
        <fullName evidence="1">Uncharacterized protein</fullName>
    </submittedName>
</protein>
<evidence type="ECO:0000313" key="2">
    <source>
        <dbReference type="Proteomes" id="UP000019149"/>
    </source>
</evidence>
<reference evidence="1 2" key="1">
    <citation type="journal article" date="2013" name="Nat. Genet.">
        <title>The genome of the hydatid tapeworm Echinococcus granulosus.</title>
        <authorList>
            <person name="Zheng H."/>
            <person name="Zhang W."/>
            <person name="Zhang L."/>
            <person name="Zhang Z."/>
            <person name="Li J."/>
            <person name="Lu G."/>
            <person name="Zhu Y."/>
            <person name="Wang Y."/>
            <person name="Huang Y."/>
            <person name="Liu J."/>
            <person name="Kang H."/>
            <person name="Chen J."/>
            <person name="Wang L."/>
            <person name="Chen A."/>
            <person name="Yu S."/>
            <person name="Gao Z."/>
            <person name="Jin L."/>
            <person name="Gu W."/>
            <person name="Wang Z."/>
            <person name="Zhao L."/>
            <person name="Shi B."/>
            <person name="Wen H."/>
            <person name="Lin R."/>
            <person name="Jones M.K."/>
            <person name="Brejova B."/>
            <person name="Vinar T."/>
            <person name="Zhao G."/>
            <person name="McManus D.P."/>
            <person name="Chen Z."/>
            <person name="Zhou Y."/>
            <person name="Wang S."/>
        </authorList>
    </citation>
    <scope>NUCLEOTIDE SEQUENCE [LARGE SCALE GENOMIC DNA]</scope>
</reference>
<dbReference type="GeneID" id="36346801"/>